<keyword evidence="2" id="KW-0732">Signal</keyword>
<proteinExistence type="predicted"/>
<dbReference type="Gene3D" id="2.60.40.1180">
    <property type="entry name" value="Golgi alpha-mannosidase II"/>
    <property type="match status" value="1"/>
</dbReference>
<dbReference type="InterPro" id="IPR031728">
    <property type="entry name" value="GlcAase_C"/>
</dbReference>
<comment type="caution">
    <text evidence="4">The sequence shown here is derived from an EMBL/GenBank/DDBJ whole genome shotgun (WGS) entry which is preliminary data.</text>
</comment>
<dbReference type="InterPro" id="IPR017853">
    <property type="entry name" value="GH"/>
</dbReference>
<feature type="signal peptide" evidence="2">
    <location>
        <begin position="1"/>
        <end position="18"/>
    </location>
</feature>
<gene>
    <name evidence="4" type="ORF">K490DRAFT_68094</name>
</gene>
<feature type="chain" id="PRO_5040215545" evidence="2">
    <location>
        <begin position="19"/>
        <end position="619"/>
    </location>
</feature>
<evidence type="ECO:0000313" key="5">
    <source>
        <dbReference type="Proteomes" id="UP000799776"/>
    </source>
</evidence>
<reference evidence="4" key="1">
    <citation type="journal article" date="2020" name="Stud. Mycol.">
        <title>101 Dothideomycetes genomes: a test case for predicting lifestyles and emergence of pathogens.</title>
        <authorList>
            <person name="Haridas S."/>
            <person name="Albert R."/>
            <person name="Binder M."/>
            <person name="Bloem J."/>
            <person name="Labutti K."/>
            <person name="Salamov A."/>
            <person name="Andreopoulos B."/>
            <person name="Baker S."/>
            <person name="Barry K."/>
            <person name="Bills G."/>
            <person name="Bluhm B."/>
            <person name="Cannon C."/>
            <person name="Castanera R."/>
            <person name="Culley D."/>
            <person name="Daum C."/>
            <person name="Ezra D."/>
            <person name="Gonzalez J."/>
            <person name="Henrissat B."/>
            <person name="Kuo A."/>
            <person name="Liang C."/>
            <person name="Lipzen A."/>
            <person name="Lutzoni F."/>
            <person name="Magnuson J."/>
            <person name="Mondo S."/>
            <person name="Nolan M."/>
            <person name="Ohm R."/>
            <person name="Pangilinan J."/>
            <person name="Park H.-J."/>
            <person name="Ramirez L."/>
            <person name="Alfaro M."/>
            <person name="Sun H."/>
            <person name="Tritt A."/>
            <person name="Yoshinaga Y."/>
            <person name="Zwiers L.-H."/>
            <person name="Turgeon B."/>
            <person name="Goodwin S."/>
            <person name="Spatafora J."/>
            <person name="Crous P."/>
            <person name="Grigoriev I."/>
        </authorList>
    </citation>
    <scope>NUCLEOTIDE SEQUENCE</scope>
    <source>
        <strain evidence="4">CBS 121410</strain>
    </source>
</reference>
<dbReference type="OrthoDB" id="2831684at2759"/>
<evidence type="ECO:0000313" key="4">
    <source>
        <dbReference type="EMBL" id="KAF2085206.1"/>
    </source>
</evidence>
<dbReference type="AlphaFoldDB" id="A0A9P4HT84"/>
<dbReference type="GO" id="GO:0016787">
    <property type="term" value="F:hydrolase activity"/>
    <property type="evidence" value="ECO:0007669"/>
    <property type="project" value="UniProtKB-KW"/>
</dbReference>
<dbReference type="EMBL" id="ML978733">
    <property type="protein sequence ID" value="KAF2085206.1"/>
    <property type="molecule type" value="Genomic_DNA"/>
</dbReference>
<dbReference type="Gene3D" id="3.20.20.80">
    <property type="entry name" value="Glycosidases"/>
    <property type="match status" value="1"/>
</dbReference>
<sequence length="619" mass="64724">MRSSLALAALSTAAVATAQTVSSVTPAAAAASASGITGYIPPDFAGFGIEPSNLFSFTGHADQNDLTVNLMSNLANYSGKPGHIRLGGNTQDYFLYQANMTSWTVEDNAYSVGQGAIASDSSIIGPRFFEAVSRLPENTPVTMGLNLAYEEDDYLDQISLMASAALANTSNVKIVSWEIGNEPDLYAQNSFRTGTWSGQVYSNEWRTRAQAVWERVLEPAGWSSNAFEGPCTASTIGTTFEVTQLVTDGIMQDANSSSNPFLSAWNQHDYLYFIDVSTFALTLGWMMDLSNTVTQFAYWKTQIGIALDTGLPYVLREMQSVGPTGMQGVSDTFGCALWSLNFFLYAASLNVSSVEMHMTDNSYAAPWAPITNAAGTIVKSVRPTYYAYAAMAQLIGSGNGTTQIAPLDTSGVPSSYSDYVRMYAAYGNGSLTSVVLINSMQANTSDTAKGSLTFSLSFPDHSGETLYLSYLNASGADATSNVTFNGLSFETSGDGTPDTVDSTASTAVIGNDGSVSVEVRDSQAVIAQIGSLLGANAVTINGTSTSSDKKSGGSSTSPSKSAALAAAASTSAVLVSSTTGSGSSATQTGGAGGRARPWSKETMVVAAVCVGFLAACYVY</sequence>
<dbReference type="PANTHER" id="PTHR36183:SF2">
    <property type="entry name" value="BETA-GLUCURONIDASE C-TERMINAL DOMAIN-CONTAINING PROTEIN"/>
    <property type="match status" value="1"/>
</dbReference>
<accession>A0A9P4HT84</accession>
<dbReference type="InterPro" id="IPR052974">
    <property type="entry name" value="GH79_Enzymes"/>
</dbReference>
<evidence type="ECO:0000256" key="1">
    <source>
        <dbReference type="SAM" id="MobiDB-lite"/>
    </source>
</evidence>
<evidence type="ECO:0000259" key="3">
    <source>
        <dbReference type="Pfam" id="PF16862"/>
    </source>
</evidence>
<keyword evidence="4" id="KW-0378">Hydrolase</keyword>
<protein>
    <submittedName>
        <fullName evidence="4">Glycoside hydrolase family 79 protein</fullName>
    </submittedName>
</protein>
<keyword evidence="5" id="KW-1185">Reference proteome</keyword>
<dbReference type="Pfam" id="PF16862">
    <property type="entry name" value="Glyco_hydro_79C"/>
    <property type="match status" value="1"/>
</dbReference>
<dbReference type="Proteomes" id="UP000799776">
    <property type="component" value="Unassembled WGS sequence"/>
</dbReference>
<organism evidence="4 5">
    <name type="scientific">Saccharata proteae CBS 121410</name>
    <dbReference type="NCBI Taxonomy" id="1314787"/>
    <lineage>
        <taxon>Eukaryota</taxon>
        <taxon>Fungi</taxon>
        <taxon>Dikarya</taxon>
        <taxon>Ascomycota</taxon>
        <taxon>Pezizomycotina</taxon>
        <taxon>Dothideomycetes</taxon>
        <taxon>Dothideomycetes incertae sedis</taxon>
        <taxon>Botryosphaeriales</taxon>
        <taxon>Saccharataceae</taxon>
        <taxon>Saccharata</taxon>
    </lineage>
</organism>
<dbReference type="SUPFAM" id="SSF51445">
    <property type="entry name" value="(Trans)glycosidases"/>
    <property type="match status" value="1"/>
</dbReference>
<dbReference type="PANTHER" id="PTHR36183">
    <property type="entry name" value="BETA-GLUCURONIDASE"/>
    <property type="match status" value="1"/>
</dbReference>
<feature type="domain" description="Beta-glucuronidase C-terminal" evidence="3">
    <location>
        <begin position="423"/>
        <end position="526"/>
    </location>
</feature>
<evidence type="ECO:0000256" key="2">
    <source>
        <dbReference type="SAM" id="SignalP"/>
    </source>
</evidence>
<feature type="region of interest" description="Disordered" evidence="1">
    <location>
        <begin position="577"/>
        <end position="596"/>
    </location>
</feature>
<feature type="compositionally biased region" description="Low complexity" evidence="1">
    <location>
        <begin position="577"/>
        <end position="588"/>
    </location>
</feature>
<name>A0A9P4HT84_9PEZI</name>
<dbReference type="InterPro" id="IPR013780">
    <property type="entry name" value="Glyco_hydro_b"/>
</dbReference>